<dbReference type="EMBL" id="MUBC01000035">
    <property type="protein sequence ID" value="ONM43131.1"/>
    <property type="molecule type" value="Genomic_DNA"/>
</dbReference>
<accession>A0A1S8DDT1</accession>
<dbReference type="Proteomes" id="UP000242847">
    <property type="component" value="Unassembled WGS sequence"/>
</dbReference>
<sequence>MSIEFLRSHAKRLSEFAKETELKAKANPDDFFLQIAAKNQRDAAASVRSECALSTAERNGALVDLRLIGPRADGSVSLETFVKAMHPFVNACKLAAYKIRNGQEAASRVSREISSTLNIKLAGLAPGSTHILMTGNASPDLTGESLFNETIKQLFELLNSDNASFYDSIDTVGGKAAHHISELMKSLDSAGLAAELSWNGPGGRRVWAGRPDEIVRVRALIEAVQEPTTFDEKIEGTVAGIRDTGRLHVRTDDGMISIRYPLKLTKEVQLLRISSPAVLNVKTTRYWDAASKQHVSKRRLISVVP</sequence>
<evidence type="ECO:0000259" key="1">
    <source>
        <dbReference type="Pfam" id="PF02237"/>
    </source>
</evidence>
<proteinExistence type="predicted"/>
<gene>
    <name evidence="2" type="ORF">BXT89_14350</name>
</gene>
<protein>
    <recommendedName>
        <fullName evidence="1">Biotin protein ligase C-terminal domain-containing protein</fullName>
    </recommendedName>
</protein>
<organism evidence="2 3">
    <name type="scientific">Halopseudomonas pachastrellae</name>
    <dbReference type="NCBI Taxonomy" id="254161"/>
    <lineage>
        <taxon>Bacteria</taxon>
        <taxon>Pseudomonadati</taxon>
        <taxon>Pseudomonadota</taxon>
        <taxon>Gammaproteobacteria</taxon>
        <taxon>Pseudomonadales</taxon>
        <taxon>Pseudomonadaceae</taxon>
        <taxon>Halopseudomonas</taxon>
    </lineage>
</organism>
<dbReference type="OrthoDB" id="7056236at2"/>
<dbReference type="AlphaFoldDB" id="A0A1S8DDT1"/>
<evidence type="ECO:0000313" key="3">
    <source>
        <dbReference type="Proteomes" id="UP000242847"/>
    </source>
</evidence>
<evidence type="ECO:0000313" key="2">
    <source>
        <dbReference type="EMBL" id="ONM43131.1"/>
    </source>
</evidence>
<comment type="caution">
    <text evidence="2">The sequence shown here is derived from an EMBL/GenBank/DDBJ whole genome shotgun (WGS) entry which is preliminary data.</text>
</comment>
<dbReference type="RefSeq" id="WP_083728366.1">
    <property type="nucleotide sequence ID" value="NZ_FOUD01000001.1"/>
</dbReference>
<dbReference type="Pfam" id="PF02237">
    <property type="entry name" value="BPL_C"/>
    <property type="match status" value="1"/>
</dbReference>
<reference evidence="2 3" key="1">
    <citation type="submission" date="2017-01" db="EMBL/GenBank/DDBJ databases">
        <title>Draft genome sequence of Pseudomonas pachastrellae type strain CCUG 46540T from a deep sea.</title>
        <authorList>
            <person name="Gomila M."/>
            <person name="Mulet M."/>
            <person name="Lalucat J."/>
            <person name="Garcia-Valdes E."/>
        </authorList>
    </citation>
    <scope>NUCLEOTIDE SEQUENCE [LARGE SCALE GENOMIC DNA]</scope>
    <source>
        <strain evidence="2 3">CCUG 46540</strain>
    </source>
</reference>
<keyword evidence="3" id="KW-1185">Reference proteome</keyword>
<name>A0A1S8DDT1_9GAMM</name>
<dbReference type="InterPro" id="IPR003142">
    <property type="entry name" value="BPL_C"/>
</dbReference>
<feature type="domain" description="Biotin protein ligase C-terminal" evidence="1">
    <location>
        <begin position="231"/>
        <end position="258"/>
    </location>
</feature>